<name>A0ABW4YN29_9BACL</name>
<comment type="caution">
    <text evidence="1">The sequence shown here is derived from an EMBL/GenBank/DDBJ whole genome shotgun (WGS) entry which is preliminary data.</text>
</comment>
<dbReference type="RefSeq" id="WP_377774021.1">
    <property type="nucleotide sequence ID" value="NZ_JBHUHO010000035.1"/>
</dbReference>
<evidence type="ECO:0000313" key="2">
    <source>
        <dbReference type="Proteomes" id="UP001597362"/>
    </source>
</evidence>
<dbReference type="InterPro" id="IPR015315">
    <property type="entry name" value="DUF1963"/>
</dbReference>
<dbReference type="Pfam" id="PF09234">
    <property type="entry name" value="DUF1963"/>
    <property type="match status" value="1"/>
</dbReference>
<dbReference type="SUPFAM" id="SSF103032">
    <property type="entry name" value="Hypothetical protein YwqG"/>
    <property type="match status" value="1"/>
</dbReference>
<dbReference type="Gene3D" id="2.30.320.10">
    <property type="entry name" value="YwqG-like"/>
    <property type="match status" value="1"/>
</dbReference>
<dbReference type="InterPro" id="IPR035948">
    <property type="entry name" value="YwqG-like_sf"/>
</dbReference>
<dbReference type="EMBL" id="JBHUHO010000035">
    <property type="protein sequence ID" value="MFD2117140.1"/>
    <property type="molecule type" value="Genomic_DNA"/>
</dbReference>
<keyword evidence="2" id="KW-1185">Reference proteome</keyword>
<sequence>MSSDNTSSNWFKVLIRIAQRIGFENFNYSTKNQQTSFMIYPSILQIRRDTIVKNKYYLDDEDASSDDYEDFLDAVHESIQGNHDVLQMFSYPDGQHDDAEYEAALMLLTGKEYDYSMENALQKITAALNGDQSKAKQEISYILLLLQLDSDNDIGFCWWDAGALQFYVRKEDLLAQKFDRTYCSLYSS</sequence>
<protein>
    <submittedName>
        <fullName evidence="1">DUF1963 domain-containing protein</fullName>
    </submittedName>
</protein>
<organism evidence="1 2">
    <name type="scientific">Paenibacillus yanchengensis</name>
    <dbReference type="NCBI Taxonomy" id="2035833"/>
    <lineage>
        <taxon>Bacteria</taxon>
        <taxon>Bacillati</taxon>
        <taxon>Bacillota</taxon>
        <taxon>Bacilli</taxon>
        <taxon>Bacillales</taxon>
        <taxon>Paenibacillaceae</taxon>
        <taxon>Paenibacillus</taxon>
    </lineage>
</organism>
<dbReference type="Proteomes" id="UP001597362">
    <property type="component" value="Unassembled WGS sequence"/>
</dbReference>
<proteinExistence type="predicted"/>
<gene>
    <name evidence="1" type="ORF">ACFSJH_15525</name>
</gene>
<accession>A0ABW4YN29</accession>
<reference evidence="2" key="1">
    <citation type="journal article" date="2019" name="Int. J. Syst. Evol. Microbiol.">
        <title>The Global Catalogue of Microorganisms (GCM) 10K type strain sequencing project: providing services to taxonomists for standard genome sequencing and annotation.</title>
        <authorList>
            <consortium name="The Broad Institute Genomics Platform"/>
            <consortium name="The Broad Institute Genome Sequencing Center for Infectious Disease"/>
            <person name="Wu L."/>
            <person name="Ma J."/>
        </authorList>
    </citation>
    <scope>NUCLEOTIDE SEQUENCE [LARGE SCALE GENOMIC DNA]</scope>
    <source>
        <strain evidence="2">GH52</strain>
    </source>
</reference>
<evidence type="ECO:0000313" key="1">
    <source>
        <dbReference type="EMBL" id="MFD2117140.1"/>
    </source>
</evidence>